<dbReference type="PROSITE" id="PS50166">
    <property type="entry name" value="IMPORTIN_B_NT"/>
    <property type="match status" value="1"/>
</dbReference>
<dbReference type="SMART" id="SM00913">
    <property type="entry name" value="IBN_N"/>
    <property type="match status" value="1"/>
</dbReference>
<dbReference type="RefSeq" id="XP_011131384.1">
    <property type="nucleotide sequence ID" value="XM_011133082.1"/>
</dbReference>
<dbReference type="PANTHER" id="PTHR10997:SF18">
    <property type="entry name" value="D-IMPORTIN 7_RANBP7"/>
    <property type="match status" value="1"/>
</dbReference>
<feature type="region of interest" description="Disordered" evidence="7">
    <location>
        <begin position="929"/>
        <end position="952"/>
    </location>
</feature>
<reference evidence="9" key="1">
    <citation type="submission" date="2013-12" db="EMBL/GenBank/DDBJ databases">
        <authorList>
            <person name="Omoto C.K."/>
            <person name="Sibley D."/>
            <person name="Venepally P."/>
            <person name="Hadjithomas M."/>
            <person name="Karamycheva S."/>
            <person name="Brunk B."/>
            <person name="Roos D."/>
            <person name="Caler E."/>
            <person name="Lorenzi H."/>
        </authorList>
    </citation>
    <scope>NUCLEOTIDE SEQUENCE</scope>
</reference>
<evidence type="ECO:0000256" key="3">
    <source>
        <dbReference type="ARBA" id="ARBA00022448"/>
    </source>
</evidence>
<name>A0A023B3V1_GRENI</name>
<keyword evidence="4" id="KW-0963">Cytoplasm</keyword>
<evidence type="ECO:0000259" key="8">
    <source>
        <dbReference type="PROSITE" id="PS50166"/>
    </source>
</evidence>
<dbReference type="eggNOG" id="KOG1991">
    <property type="taxonomic scope" value="Eukaryota"/>
</dbReference>
<dbReference type="GO" id="GO:0031267">
    <property type="term" value="F:small GTPase binding"/>
    <property type="evidence" value="ECO:0007669"/>
    <property type="project" value="InterPro"/>
</dbReference>
<evidence type="ECO:0000256" key="1">
    <source>
        <dbReference type="ARBA" id="ARBA00004123"/>
    </source>
</evidence>
<keyword evidence="10" id="KW-1185">Reference proteome</keyword>
<dbReference type="EMBL" id="AFNH02000793">
    <property type="protein sequence ID" value="EZG55996.1"/>
    <property type="molecule type" value="Genomic_DNA"/>
</dbReference>
<evidence type="ECO:0000256" key="7">
    <source>
        <dbReference type="SAM" id="MobiDB-lite"/>
    </source>
</evidence>
<dbReference type="OrthoDB" id="760868at2759"/>
<comment type="subcellular location">
    <subcellularLocation>
        <location evidence="2">Cytoplasm</location>
    </subcellularLocation>
    <subcellularLocation>
        <location evidence="1">Nucleus</location>
    </subcellularLocation>
</comment>
<protein>
    <submittedName>
        <fullName evidence="9">Importin-beta amine-terminal domain protein</fullName>
    </submittedName>
</protein>
<dbReference type="Gene3D" id="1.25.10.10">
    <property type="entry name" value="Leucine-rich Repeat Variant"/>
    <property type="match status" value="1"/>
</dbReference>
<dbReference type="InterPro" id="IPR011989">
    <property type="entry name" value="ARM-like"/>
</dbReference>
<accession>A0A023B3V1</accession>
<gene>
    <name evidence="9" type="ORF">GNI_106560</name>
</gene>
<proteinExistence type="predicted"/>
<evidence type="ECO:0000313" key="9">
    <source>
        <dbReference type="EMBL" id="EZG55996.1"/>
    </source>
</evidence>
<dbReference type="VEuPathDB" id="CryptoDB:GNI_106560"/>
<dbReference type="AlphaFoldDB" id="A0A023B3V1"/>
<keyword evidence="3" id="KW-0813">Transport</keyword>
<evidence type="ECO:0000256" key="5">
    <source>
        <dbReference type="ARBA" id="ARBA00022927"/>
    </source>
</evidence>
<comment type="caution">
    <text evidence="9">The sequence shown here is derived from an EMBL/GenBank/DDBJ whole genome shotgun (WGS) entry which is preliminary data.</text>
</comment>
<evidence type="ECO:0000256" key="4">
    <source>
        <dbReference type="ARBA" id="ARBA00022490"/>
    </source>
</evidence>
<dbReference type="InterPro" id="IPR016024">
    <property type="entry name" value="ARM-type_fold"/>
</dbReference>
<evidence type="ECO:0000256" key="2">
    <source>
        <dbReference type="ARBA" id="ARBA00004496"/>
    </source>
</evidence>
<organism evidence="9 10">
    <name type="scientific">Gregarina niphandrodes</name>
    <name type="common">Septate eugregarine</name>
    <dbReference type="NCBI Taxonomy" id="110365"/>
    <lineage>
        <taxon>Eukaryota</taxon>
        <taxon>Sar</taxon>
        <taxon>Alveolata</taxon>
        <taxon>Apicomplexa</taxon>
        <taxon>Conoidasida</taxon>
        <taxon>Gregarinasina</taxon>
        <taxon>Eugregarinorida</taxon>
        <taxon>Gregarinidae</taxon>
        <taxon>Gregarina</taxon>
    </lineage>
</organism>
<dbReference type="Proteomes" id="UP000019763">
    <property type="component" value="Unassembled WGS sequence"/>
</dbReference>
<dbReference type="InterPro" id="IPR001494">
    <property type="entry name" value="Importin-beta_N"/>
</dbReference>
<sequence length="1036" mass="116125">MGGCTGWGLCESYVAAFVKSLANSKEERTSGEEYIKSCQLQPGFLQALVAVSGDGAVDSGIRTAALVYLKNEISNRWHPNDFNSHQVYGEADRQMIKNTILPLSASIPLSEVALRKTVDQICFILLRGSLTEDWPGCHETVTSMLRDRGNIQNVVAALGFSVKLGYKYSTAYRTEIKPECVNGAAELGQLILELVQSLGPNELYSSLAAAYVVKQAAKFYFRVQALLKKTEWFSTSLGVWQRFLTAVLTTRVPVGGADAATVQLCVKAKKWAVQCFRKETMSFCTPRSASSQNDVPAAETYRAQFSADVIRLLMKMLMECHQQRSAGYDAYDKLEGIILNTLSYALECANCYKVIKPEIENMIAAIIHPLLCYTDDNMNDRDMDPLAYAKESDETFCTFNPAESAAGFFASLNRLRSVDFLPYCSQFVQQEYTAYAANPVKGVGSEASKRKYGAHRMLAEISRRLTCKKRQLQLEDLIYAHVAGDLVGEDVWLRGAACFLLTNLFEKWELEIKNPSGLVDLLRQVLINSRHADCTVRTEALRALTVFIEFQNDSLREFITQNIKEIVQNLLSMTGQLEIADTALSALAILVESFSADVLALAPTIVEELVRMFAQITEKMKGAEMTEELDQIEMTRASVSLALTSLCTTLVLDEQCKKNMGILAPIMRPYLVLAMTPDSEEVVEDAVKILNMITYDIEIIPENYWIFYDVMYQGICGGPKPLVVDEESWGMMHLSDFILALDNYVVKGLQKFLTESSPVTGIAYKQEYLQMIEVALASGEDDTKNPISGLMMLYFLTDALTRDLTPEVITSILGIVEGYLAKYSFDSQPKGTIEQIVKIYLTMMGGNLHQTVSYLSSKNQLVQVLELVYNPQYVNAVCTRKLQILVSCALLKELKQNTLGDEFKNKAETIVKTIAYQCEQIAKCRADLEQESSDWDEDSEQELGENQDATGEEELLDKLRKKGLLDDDSDEYDPAIFLECDERESPYNEMCDYTIARDTIQSYPDVFTHVLGEEDTKKLLEHLDNVIDNKTQRAKE</sequence>
<evidence type="ECO:0000313" key="10">
    <source>
        <dbReference type="Proteomes" id="UP000019763"/>
    </source>
</evidence>
<keyword evidence="6" id="KW-0539">Nucleus</keyword>
<dbReference type="OMA" id="WVAKTSW"/>
<keyword evidence="5" id="KW-0653">Protein transport</keyword>
<dbReference type="SUPFAM" id="SSF48371">
    <property type="entry name" value="ARM repeat"/>
    <property type="match status" value="1"/>
</dbReference>
<dbReference type="Pfam" id="PF03810">
    <property type="entry name" value="IBN_N"/>
    <property type="match status" value="1"/>
</dbReference>
<evidence type="ECO:0000256" key="6">
    <source>
        <dbReference type="ARBA" id="ARBA00023242"/>
    </source>
</evidence>
<feature type="domain" description="Importin N-terminal" evidence="8">
    <location>
        <begin position="31"/>
        <end position="106"/>
    </location>
</feature>
<dbReference type="GO" id="GO:0006606">
    <property type="term" value="P:protein import into nucleus"/>
    <property type="evidence" value="ECO:0007669"/>
    <property type="project" value="TreeGrafter"/>
</dbReference>
<dbReference type="GO" id="GO:0005829">
    <property type="term" value="C:cytosol"/>
    <property type="evidence" value="ECO:0007669"/>
    <property type="project" value="TreeGrafter"/>
</dbReference>
<dbReference type="GO" id="GO:0005635">
    <property type="term" value="C:nuclear envelope"/>
    <property type="evidence" value="ECO:0007669"/>
    <property type="project" value="TreeGrafter"/>
</dbReference>
<dbReference type="PANTHER" id="PTHR10997">
    <property type="entry name" value="IMPORTIN-7, 8, 11"/>
    <property type="match status" value="1"/>
</dbReference>
<dbReference type="GeneID" id="22913804"/>